<keyword evidence="1" id="KW-0472">Membrane</keyword>
<feature type="transmembrane region" description="Helical" evidence="1">
    <location>
        <begin position="75"/>
        <end position="95"/>
    </location>
</feature>
<name>A0AAD4R2A0_9BILA</name>
<reference evidence="2" key="1">
    <citation type="submission" date="2022-01" db="EMBL/GenBank/DDBJ databases">
        <title>Genome Sequence Resource for Two Populations of Ditylenchus destructor, the Migratory Endoparasitic Phytonematode.</title>
        <authorList>
            <person name="Zhang H."/>
            <person name="Lin R."/>
            <person name="Xie B."/>
        </authorList>
    </citation>
    <scope>NUCLEOTIDE SEQUENCE</scope>
    <source>
        <strain evidence="2">BazhouSP</strain>
    </source>
</reference>
<dbReference type="AlphaFoldDB" id="A0AAD4R2A0"/>
<evidence type="ECO:0000256" key="1">
    <source>
        <dbReference type="SAM" id="Phobius"/>
    </source>
</evidence>
<dbReference type="EMBL" id="JAKKPZ010000063">
    <property type="protein sequence ID" value="KAI1704821.1"/>
    <property type="molecule type" value="Genomic_DNA"/>
</dbReference>
<evidence type="ECO:0000313" key="2">
    <source>
        <dbReference type="EMBL" id="KAI1704821.1"/>
    </source>
</evidence>
<gene>
    <name evidence="2" type="ORF">DdX_14043</name>
</gene>
<dbReference type="InterPro" id="IPR019428">
    <property type="entry name" value="7TM_GPCR_serpentine_rcpt_Str"/>
</dbReference>
<proteinExistence type="predicted"/>
<dbReference type="Pfam" id="PF10326">
    <property type="entry name" value="7TM_GPCR_Str"/>
    <property type="match status" value="1"/>
</dbReference>
<accession>A0AAD4R2A0</accession>
<protein>
    <submittedName>
        <fullName evidence="2">Serpentine type 7TM GPCR chemoreceptor str domain-containing protein</fullName>
    </submittedName>
</protein>
<comment type="caution">
    <text evidence="2">The sequence shown here is derived from an EMBL/GenBank/DDBJ whole genome shotgun (WGS) entry which is preliminary data.</text>
</comment>
<feature type="transmembrane region" description="Helical" evidence="1">
    <location>
        <begin position="31"/>
        <end position="55"/>
    </location>
</feature>
<keyword evidence="3" id="KW-1185">Reference proteome</keyword>
<keyword evidence="1" id="KW-1133">Transmembrane helix</keyword>
<sequence>MLTCIVGISSTLGCYKNLRDNRAFLSQRTRALYLTLINALVIETVVGLCLVVVPLGSLSLSYQLGSKYGAIFSLIVQRTGSLYPLLSNVILLWIVKPYRKAVISLIIDRWPSTKVTPGCDLYQVPSLACQVAKPGNLAFDIDRTQGR</sequence>
<organism evidence="2 3">
    <name type="scientific">Ditylenchus destructor</name>
    <dbReference type="NCBI Taxonomy" id="166010"/>
    <lineage>
        <taxon>Eukaryota</taxon>
        <taxon>Metazoa</taxon>
        <taxon>Ecdysozoa</taxon>
        <taxon>Nematoda</taxon>
        <taxon>Chromadorea</taxon>
        <taxon>Rhabditida</taxon>
        <taxon>Tylenchina</taxon>
        <taxon>Tylenchomorpha</taxon>
        <taxon>Sphaerularioidea</taxon>
        <taxon>Anguinidae</taxon>
        <taxon>Anguininae</taxon>
        <taxon>Ditylenchus</taxon>
    </lineage>
</organism>
<keyword evidence="1" id="KW-0812">Transmembrane</keyword>
<dbReference type="Proteomes" id="UP001201812">
    <property type="component" value="Unassembled WGS sequence"/>
</dbReference>
<evidence type="ECO:0000313" key="3">
    <source>
        <dbReference type="Proteomes" id="UP001201812"/>
    </source>
</evidence>